<dbReference type="InterPro" id="IPR000831">
    <property type="entry name" value="Trp_repress"/>
</dbReference>
<dbReference type="InterPro" id="IPR038116">
    <property type="entry name" value="TrpR-like_sf"/>
</dbReference>
<dbReference type="GO" id="GO:0003700">
    <property type="term" value="F:DNA-binding transcription factor activity"/>
    <property type="evidence" value="ECO:0007669"/>
    <property type="project" value="InterPro"/>
</dbReference>
<organism evidence="1 2">
    <name type="scientific">Vallitalea longa</name>
    <dbReference type="NCBI Taxonomy" id="2936439"/>
    <lineage>
        <taxon>Bacteria</taxon>
        <taxon>Bacillati</taxon>
        <taxon>Bacillota</taxon>
        <taxon>Clostridia</taxon>
        <taxon>Lachnospirales</taxon>
        <taxon>Vallitaleaceae</taxon>
        <taxon>Vallitalea</taxon>
    </lineage>
</organism>
<dbReference type="PANTHER" id="PTHR40080">
    <property type="entry name" value="LMO1763 PROTEIN"/>
    <property type="match status" value="1"/>
</dbReference>
<evidence type="ECO:0000313" key="2">
    <source>
        <dbReference type="Proteomes" id="UP001144256"/>
    </source>
</evidence>
<protein>
    <recommendedName>
        <fullName evidence="3">TrpR YerC/YecD</fullName>
    </recommendedName>
</protein>
<comment type="caution">
    <text evidence="1">The sequence shown here is derived from an EMBL/GenBank/DDBJ whole genome shotgun (WGS) entry which is preliminary data.</text>
</comment>
<dbReference type="NCBIfam" id="TIGR02531">
    <property type="entry name" value="yecD_yerC"/>
    <property type="match status" value="1"/>
</dbReference>
<reference evidence="1" key="1">
    <citation type="submission" date="2022-06" db="EMBL/GenBank/DDBJ databases">
        <title>Vallitalea longa sp. nov., an anaerobic bacterium isolated from marine sediment.</title>
        <authorList>
            <person name="Hirano S."/>
            <person name="Terahara T."/>
            <person name="Mori K."/>
            <person name="Hamada M."/>
            <person name="Matsumoto R."/>
            <person name="Kobayashi T."/>
        </authorList>
    </citation>
    <scope>NUCLEOTIDE SEQUENCE</scope>
    <source>
        <strain evidence="1">SH18-1</strain>
    </source>
</reference>
<dbReference type="RefSeq" id="WP_281811484.1">
    <property type="nucleotide sequence ID" value="NZ_BRLB01000001.1"/>
</dbReference>
<keyword evidence="2" id="KW-1185">Reference proteome</keyword>
<name>A0A9W5Y8I4_9FIRM</name>
<dbReference type="Pfam" id="PF01371">
    <property type="entry name" value="Trp_repressor"/>
    <property type="match status" value="1"/>
</dbReference>
<gene>
    <name evidence="1" type="primary">yerC</name>
    <name evidence="1" type="ORF">SH1V18_02860</name>
</gene>
<dbReference type="InterPro" id="IPR010921">
    <property type="entry name" value="Trp_repressor/repl_initiator"/>
</dbReference>
<sequence>MSKNIKSHELDKLFEAILNLNNSEECYLFFEDICTVNELQSLAQRLQVAKMLREQHTYLEIAEKTGASTATISRVNRSLNYGNDGYDMVFARMKS</sequence>
<proteinExistence type="predicted"/>
<dbReference type="Gene3D" id="1.10.1270.10">
    <property type="entry name" value="TrpR-like"/>
    <property type="match status" value="1"/>
</dbReference>
<dbReference type="PANTHER" id="PTHR40080:SF1">
    <property type="entry name" value="TRPR-LIKE PROTEIN YERC_YECD"/>
    <property type="match status" value="1"/>
</dbReference>
<dbReference type="InterPro" id="IPR013368">
    <property type="entry name" value="YecD_YerC"/>
</dbReference>
<dbReference type="GO" id="GO:0043565">
    <property type="term" value="F:sequence-specific DNA binding"/>
    <property type="evidence" value="ECO:0007669"/>
    <property type="project" value="InterPro"/>
</dbReference>
<accession>A0A9W5Y8I4</accession>
<dbReference type="SUPFAM" id="SSF48295">
    <property type="entry name" value="TrpR-like"/>
    <property type="match status" value="1"/>
</dbReference>
<dbReference type="PIRSF" id="PIRSF012508">
    <property type="entry name" value="YerC"/>
    <property type="match status" value="1"/>
</dbReference>
<evidence type="ECO:0008006" key="3">
    <source>
        <dbReference type="Google" id="ProtNLM"/>
    </source>
</evidence>
<dbReference type="AlphaFoldDB" id="A0A9W5Y8I4"/>
<dbReference type="EMBL" id="BRLB01000001">
    <property type="protein sequence ID" value="GKX27806.1"/>
    <property type="molecule type" value="Genomic_DNA"/>
</dbReference>
<evidence type="ECO:0000313" key="1">
    <source>
        <dbReference type="EMBL" id="GKX27806.1"/>
    </source>
</evidence>
<dbReference type="Proteomes" id="UP001144256">
    <property type="component" value="Unassembled WGS sequence"/>
</dbReference>